<organism evidence="1 2">
    <name type="scientific">Melastoma candidum</name>
    <dbReference type="NCBI Taxonomy" id="119954"/>
    <lineage>
        <taxon>Eukaryota</taxon>
        <taxon>Viridiplantae</taxon>
        <taxon>Streptophyta</taxon>
        <taxon>Embryophyta</taxon>
        <taxon>Tracheophyta</taxon>
        <taxon>Spermatophyta</taxon>
        <taxon>Magnoliopsida</taxon>
        <taxon>eudicotyledons</taxon>
        <taxon>Gunneridae</taxon>
        <taxon>Pentapetalae</taxon>
        <taxon>rosids</taxon>
        <taxon>malvids</taxon>
        <taxon>Myrtales</taxon>
        <taxon>Melastomataceae</taxon>
        <taxon>Melastomatoideae</taxon>
        <taxon>Melastomateae</taxon>
        <taxon>Melastoma</taxon>
    </lineage>
</organism>
<name>A0ACB9N6V2_9MYRT</name>
<proteinExistence type="predicted"/>
<accession>A0ACB9N6V2</accession>
<sequence length="455" mass="54173">MLELKLRMIMMMWEMLPEMMRKMILILANSMMMKFFEILDSLSVEEINEPARQWHCPACQDGPGAIDWYRGLQPLTTHAKTVGAKRVKLHRELAELLEEELRRRGTSVVPSGEVFGKWNGLKEEEKDHDIIWPPMVLIMNTWLEKDDNEKWVGMGNQELLDCFHNYAAVKARHSYGPQGHRGMSVLIFESNPKGYLEAERLHKHFIEQGTDRYAWEHRHVLFHPGGKRQLYGFLPGEEDLEIFNKHSPGKTKLKYEIRSFHEMVVTEIRRMTEDNQQLVYLKDKVVKEQRHAKKLEESFGFVSEKLRKTMKENQIVRQRTQMQHEQNKEALDFQEQFFKDQMDLMHEEIKAKEEEFERPQQDKREKMKQSGADSSTAHDKKTRLEDIAKLIQLQDEEMKEFVAEREKLVRVHEEKLQEMKKRHWEEELELEKEFNARLTQLMGKCSQEQVDQPVN</sequence>
<dbReference type="Proteomes" id="UP001057402">
    <property type="component" value="Chromosome 8"/>
</dbReference>
<comment type="caution">
    <text evidence="1">The sequence shown here is derived from an EMBL/GenBank/DDBJ whole genome shotgun (WGS) entry which is preliminary data.</text>
</comment>
<reference evidence="2" key="1">
    <citation type="journal article" date="2023" name="Front. Plant Sci.">
        <title>Chromosomal-level genome assembly of Melastoma candidum provides insights into trichome evolution.</title>
        <authorList>
            <person name="Zhong Y."/>
            <person name="Wu W."/>
            <person name="Sun C."/>
            <person name="Zou P."/>
            <person name="Liu Y."/>
            <person name="Dai S."/>
            <person name="Zhou R."/>
        </authorList>
    </citation>
    <scope>NUCLEOTIDE SEQUENCE [LARGE SCALE GENOMIC DNA]</scope>
</reference>
<evidence type="ECO:0000313" key="1">
    <source>
        <dbReference type="EMBL" id="KAI4330080.1"/>
    </source>
</evidence>
<evidence type="ECO:0000313" key="2">
    <source>
        <dbReference type="Proteomes" id="UP001057402"/>
    </source>
</evidence>
<keyword evidence="2" id="KW-1185">Reference proteome</keyword>
<gene>
    <name evidence="1" type="ORF">MLD38_028388</name>
</gene>
<dbReference type="EMBL" id="CM042887">
    <property type="protein sequence ID" value="KAI4330080.1"/>
    <property type="molecule type" value="Genomic_DNA"/>
</dbReference>
<protein>
    <submittedName>
        <fullName evidence="1">Uncharacterized protein</fullName>
    </submittedName>
</protein>